<feature type="compositionally biased region" description="Basic and acidic residues" evidence="1">
    <location>
        <begin position="18"/>
        <end position="29"/>
    </location>
</feature>
<dbReference type="Gene3D" id="1.10.10.10">
    <property type="entry name" value="Winged helix-like DNA-binding domain superfamily/Winged helix DNA-binding domain"/>
    <property type="match status" value="1"/>
</dbReference>
<dbReference type="EMBL" id="QXFU01002595">
    <property type="protein sequence ID" value="KAE8983831.1"/>
    <property type="molecule type" value="Genomic_DNA"/>
</dbReference>
<dbReference type="InterPro" id="IPR036397">
    <property type="entry name" value="RNaseH_sf"/>
</dbReference>
<dbReference type="Gene3D" id="1.10.10.60">
    <property type="entry name" value="Homeodomain-like"/>
    <property type="match status" value="1"/>
</dbReference>
<dbReference type="PANTHER" id="PTHR23022:SF129">
    <property type="entry name" value="TRANSPOSABLE ELEMENT TC3 TRANSPOSASE"/>
    <property type="match status" value="1"/>
</dbReference>
<dbReference type="InterPro" id="IPR052338">
    <property type="entry name" value="Transposase_5"/>
</dbReference>
<reference evidence="3 4" key="1">
    <citation type="submission" date="2018-09" db="EMBL/GenBank/DDBJ databases">
        <title>Genomic investigation of the strawberry pathogen Phytophthora fragariae indicates pathogenicity is determined by transcriptional variation in three key races.</title>
        <authorList>
            <person name="Adams T.M."/>
            <person name="Armitage A.D."/>
            <person name="Sobczyk M.K."/>
            <person name="Bates H.J."/>
            <person name="Dunwell J.M."/>
            <person name="Nellist C.F."/>
            <person name="Harrison R.J."/>
        </authorList>
    </citation>
    <scope>NUCLEOTIDE SEQUENCE [LARGE SCALE GENOMIC DNA]</scope>
    <source>
        <strain evidence="3 4">SCRP324</strain>
    </source>
</reference>
<feature type="region of interest" description="Disordered" evidence="1">
    <location>
        <begin position="1"/>
        <end position="74"/>
    </location>
</feature>
<dbReference type="Proteomes" id="UP000435112">
    <property type="component" value="Unassembled WGS sequence"/>
</dbReference>
<dbReference type="AlphaFoldDB" id="A0A6A3IP41"/>
<feature type="compositionally biased region" description="Basic and acidic residues" evidence="1">
    <location>
        <begin position="39"/>
        <end position="51"/>
    </location>
</feature>
<gene>
    <name evidence="3" type="ORF">PR002_g23132</name>
</gene>
<dbReference type="InterPro" id="IPR038717">
    <property type="entry name" value="Tc1-like_DDE_dom"/>
</dbReference>
<name>A0A6A3IP41_9STRA</name>
<dbReference type="InterPro" id="IPR009057">
    <property type="entry name" value="Homeodomain-like_sf"/>
</dbReference>
<dbReference type="GO" id="GO:0003676">
    <property type="term" value="F:nucleic acid binding"/>
    <property type="evidence" value="ECO:0007669"/>
    <property type="project" value="InterPro"/>
</dbReference>
<evidence type="ECO:0000313" key="3">
    <source>
        <dbReference type="EMBL" id="KAE8983831.1"/>
    </source>
</evidence>
<feature type="domain" description="Tc1-like transposase DDE" evidence="2">
    <location>
        <begin position="156"/>
        <end position="304"/>
    </location>
</feature>
<dbReference type="Gene3D" id="3.30.420.10">
    <property type="entry name" value="Ribonuclease H-like superfamily/Ribonuclease H"/>
    <property type="match status" value="1"/>
</dbReference>
<comment type="caution">
    <text evidence="3">The sequence shown here is derived from an EMBL/GenBank/DDBJ whole genome shotgun (WGS) entry which is preliminary data.</text>
</comment>
<dbReference type="InterPro" id="IPR036388">
    <property type="entry name" value="WH-like_DNA-bd_sf"/>
</dbReference>
<dbReference type="OrthoDB" id="106945at2759"/>
<sequence length="345" mass="39353">MPRTKKPPPFKESKKKPRLTERERGRIEGLHQAGVSGRDIARVTERSRDTVRPVVSPAAPTTPKPSGPAPALTDRETRRLVRTAAKGNLTAAKLKVELDLSVSVRTIQRTLARVDWLVYTKMQNTLPLKPEDMLVRKTWASGMLLRKDSGAVWDSIIFSDEKKWNLDGPDGFQYYWRDLRKPPRQTKGRQAGDGPVMVWAAFSSQGKSPLVVLTGRQNSDDYVYTVSEYLLPFAHQNYGIDFFYQQDNTSIHRSKRTKEFFAEGDIKVLDWPSKSSDLNPIENLWSIMSRRVYPNGKQYDSMPQLKAALFEAWNSIPTAMLVSLIESMPRRCVEVLDKKGNKTHY</sequence>
<evidence type="ECO:0000259" key="2">
    <source>
        <dbReference type="Pfam" id="PF13358"/>
    </source>
</evidence>
<proteinExistence type="predicted"/>
<dbReference type="InterPro" id="IPR047655">
    <property type="entry name" value="Transpos_IS630-like"/>
</dbReference>
<evidence type="ECO:0000256" key="1">
    <source>
        <dbReference type="SAM" id="MobiDB-lite"/>
    </source>
</evidence>
<organism evidence="3 4">
    <name type="scientific">Phytophthora rubi</name>
    <dbReference type="NCBI Taxonomy" id="129364"/>
    <lineage>
        <taxon>Eukaryota</taxon>
        <taxon>Sar</taxon>
        <taxon>Stramenopiles</taxon>
        <taxon>Oomycota</taxon>
        <taxon>Peronosporomycetes</taxon>
        <taxon>Peronosporales</taxon>
        <taxon>Peronosporaceae</taxon>
        <taxon>Phytophthora</taxon>
    </lineage>
</organism>
<feature type="compositionally biased region" description="Basic residues" evidence="1">
    <location>
        <begin position="1"/>
        <end position="17"/>
    </location>
</feature>
<accession>A0A6A3IP41</accession>
<dbReference type="PANTHER" id="PTHR23022">
    <property type="entry name" value="TRANSPOSABLE ELEMENT-RELATED"/>
    <property type="match status" value="1"/>
</dbReference>
<dbReference type="SUPFAM" id="SSF46689">
    <property type="entry name" value="Homeodomain-like"/>
    <property type="match status" value="1"/>
</dbReference>
<dbReference type="NCBIfam" id="NF033545">
    <property type="entry name" value="transpos_IS630"/>
    <property type="match status" value="1"/>
</dbReference>
<dbReference type="Pfam" id="PF13358">
    <property type="entry name" value="DDE_3"/>
    <property type="match status" value="1"/>
</dbReference>
<protein>
    <recommendedName>
        <fullName evidence="2">Tc1-like transposase DDE domain-containing protein</fullName>
    </recommendedName>
</protein>
<evidence type="ECO:0000313" key="4">
    <source>
        <dbReference type="Proteomes" id="UP000435112"/>
    </source>
</evidence>